<protein>
    <recommendedName>
        <fullName evidence="8">C2H2-type domain-containing protein</fullName>
    </recommendedName>
</protein>
<evidence type="ECO:0000256" key="2">
    <source>
        <dbReference type="ARBA" id="ARBA00022723"/>
    </source>
</evidence>
<name>A0AAU9T949_EUPED</name>
<comment type="caution">
    <text evidence="9">The sequence shown here is derived from an EMBL/GenBank/DDBJ whole genome shotgun (WGS) entry which is preliminary data.</text>
</comment>
<dbReference type="InterPro" id="IPR013087">
    <property type="entry name" value="Znf_C2H2_type"/>
</dbReference>
<evidence type="ECO:0000313" key="10">
    <source>
        <dbReference type="Proteomes" id="UP001153954"/>
    </source>
</evidence>
<dbReference type="PROSITE" id="PS00028">
    <property type="entry name" value="ZINC_FINGER_C2H2_1"/>
    <property type="match status" value="6"/>
</dbReference>
<dbReference type="GO" id="GO:0000981">
    <property type="term" value="F:DNA-binding transcription factor activity, RNA polymerase II-specific"/>
    <property type="evidence" value="ECO:0007669"/>
    <property type="project" value="TreeGrafter"/>
</dbReference>
<dbReference type="Gene3D" id="3.30.160.60">
    <property type="entry name" value="Classic Zinc Finger"/>
    <property type="match status" value="4"/>
</dbReference>
<dbReference type="Pfam" id="PF00096">
    <property type="entry name" value="zf-C2H2"/>
    <property type="match status" value="3"/>
</dbReference>
<feature type="domain" description="C2H2-type" evidence="8">
    <location>
        <begin position="83"/>
        <end position="105"/>
    </location>
</feature>
<feature type="domain" description="C2H2-type" evidence="8">
    <location>
        <begin position="194"/>
        <end position="222"/>
    </location>
</feature>
<accession>A0AAU9T949</accession>
<keyword evidence="3" id="KW-0677">Repeat</keyword>
<reference evidence="9" key="1">
    <citation type="submission" date="2022-03" db="EMBL/GenBank/DDBJ databases">
        <authorList>
            <person name="Tunstrom K."/>
        </authorList>
    </citation>
    <scope>NUCLEOTIDE SEQUENCE</scope>
</reference>
<dbReference type="Pfam" id="PF13912">
    <property type="entry name" value="zf-C2H2_6"/>
    <property type="match status" value="1"/>
</dbReference>
<evidence type="ECO:0000256" key="4">
    <source>
        <dbReference type="ARBA" id="ARBA00022771"/>
    </source>
</evidence>
<evidence type="ECO:0000256" key="1">
    <source>
        <dbReference type="ARBA" id="ARBA00004123"/>
    </source>
</evidence>
<dbReference type="PANTHER" id="PTHR24394">
    <property type="entry name" value="ZINC FINGER PROTEIN"/>
    <property type="match status" value="1"/>
</dbReference>
<evidence type="ECO:0000256" key="6">
    <source>
        <dbReference type="ARBA" id="ARBA00023242"/>
    </source>
</evidence>
<dbReference type="EMBL" id="CAKOGL010000001">
    <property type="protein sequence ID" value="CAH2083458.1"/>
    <property type="molecule type" value="Genomic_DNA"/>
</dbReference>
<dbReference type="PANTHER" id="PTHR24394:SF29">
    <property type="entry name" value="MYONEURIN"/>
    <property type="match status" value="1"/>
</dbReference>
<dbReference type="SUPFAM" id="SSF57667">
    <property type="entry name" value="beta-beta-alpha zinc fingers"/>
    <property type="match status" value="3"/>
</dbReference>
<feature type="domain" description="C2H2-type" evidence="8">
    <location>
        <begin position="55"/>
        <end position="78"/>
    </location>
</feature>
<keyword evidence="4 7" id="KW-0863">Zinc-finger</keyword>
<dbReference type="Pfam" id="PF12874">
    <property type="entry name" value="zf-met"/>
    <property type="match status" value="1"/>
</dbReference>
<evidence type="ECO:0000256" key="3">
    <source>
        <dbReference type="ARBA" id="ARBA00022737"/>
    </source>
</evidence>
<proteinExistence type="predicted"/>
<dbReference type="Proteomes" id="UP001153954">
    <property type="component" value="Unassembled WGS sequence"/>
</dbReference>
<evidence type="ECO:0000256" key="5">
    <source>
        <dbReference type="ARBA" id="ARBA00022833"/>
    </source>
</evidence>
<gene>
    <name evidence="9" type="ORF">EEDITHA_LOCUS152</name>
</gene>
<organism evidence="9 10">
    <name type="scientific">Euphydryas editha</name>
    <name type="common">Edith's checkerspot</name>
    <dbReference type="NCBI Taxonomy" id="104508"/>
    <lineage>
        <taxon>Eukaryota</taxon>
        <taxon>Metazoa</taxon>
        <taxon>Ecdysozoa</taxon>
        <taxon>Arthropoda</taxon>
        <taxon>Hexapoda</taxon>
        <taxon>Insecta</taxon>
        <taxon>Pterygota</taxon>
        <taxon>Neoptera</taxon>
        <taxon>Endopterygota</taxon>
        <taxon>Lepidoptera</taxon>
        <taxon>Glossata</taxon>
        <taxon>Ditrysia</taxon>
        <taxon>Papilionoidea</taxon>
        <taxon>Nymphalidae</taxon>
        <taxon>Nymphalinae</taxon>
        <taxon>Euphydryas</taxon>
    </lineage>
</organism>
<feature type="domain" description="C2H2-type" evidence="8">
    <location>
        <begin position="110"/>
        <end position="137"/>
    </location>
</feature>
<dbReference type="PROSITE" id="PS50157">
    <property type="entry name" value="ZINC_FINGER_C2H2_2"/>
    <property type="match status" value="4"/>
</dbReference>
<dbReference type="InterPro" id="IPR036236">
    <property type="entry name" value="Znf_C2H2_sf"/>
</dbReference>
<keyword evidence="6" id="KW-0539">Nucleus</keyword>
<evidence type="ECO:0000259" key="8">
    <source>
        <dbReference type="PROSITE" id="PS50157"/>
    </source>
</evidence>
<keyword evidence="5" id="KW-0862">Zinc</keyword>
<comment type="subcellular location">
    <subcellularLocation>
        <location evidence="1">Nucleus</location>
    </subcellularLocation>
</comment>
<evidence type="ECO:0000256" key="7">
    <source>
        <dbReference type="PROSITE-ProRule" id="PRU00042"/>
    </source>
</evidence>
<sequence>MLQGLETSNKVAQDWKLRLCVICDKRFERRNDCKRHYIEHLLADAYKEKIKHGFLMCQICGSGFQKRDGYKRHMRDHASLPVYICEICDKTFSDSSNFCKHKKVHNLAVLICDICKKKFNNKQYLIKHIQMHQVIKPIDCKTCDKVFYTPSSYNKHLKSNRARFKCQICDIFFNSLKEKWDHMWQVHKERKYEADCPVCEKSFRKFQEVKQHLKDEHNERNYVFYNSDGKTKLCKRVKSNDRKVIVI</sequence>
<keyword evidence="10" id="KW-1185">Reference proteome</keyword>
<dbReference type="GO" id="GO:0005634">
    <property type="term" value="C:nucleus"/>
    <property type="evidence" value="ECO:0007669"/>
    <property type="project" value="UniProtKB-SubCell"/>
</dbReference>
<dbReference type="SMART" id="SM00355">
    <property type="entry name" value="ZnF_C2H2"/>
    <property type="match status" value="7"/>
</dbReference>
<dbReference type="FunFam" id="3.30.160.60:FF:000446">
    <property type="entry name" value="Zinc finger protein"/>
    <property type="match status" value="1"/>
</dbReference>
<keyword evidence="2" id="KW-0479">Metal-binding</keyword>
<dbReference type="AlphaFoldDB" id="A0AAU9T949"/>
<dbReference type="GO" id="GO:0008270">
    <property type="term" value="F:zinc ion binding"/>
    <property type="evidence" value="ECO:0007669"/>
    <property type="project" value="UniProtKB-KW"/>
</dbReference>
<evidence type="ECO:0000313" key="9">
    <source>
        <dbReference type="EMBL" id="CAH2083458.1"/>
    </source>
</evidence>